<proteinExistence type="predicted"/>
<sequence>MLRPDLLLQPTPKGLYCPPGDFYLDPVRGAVDRAVISHGHSDHARGGHGAVLSHPHTLAIMAARYGKNFAKSTQALEYGEVIDVNGVSVWLTPAGHILGSAQITVEYKGLRMTFTGDYKRRWDPTCTSFEPVDGTHIFISEATFGLPVFRHPPTEHEMGKLLRNIADFPDRTHCVGAYSLGKAQRMIRHLRLAGHDAPIYIHGALEKLCAVYEEAGVPMGDLRPATTDDTSKAAREAFRGQVVIAPPGSFEGTWAQRFPDPLIGFASGWMSVRQRAKASGVELPLIISDHADWDELTDTVREVNPDELWVTYGREDALVRWAMLEGRRARPLRLVGYEEEAG</sequence>
<dbReference type="EMBL" id="ARYJ01000004">
    <property type="protein sequence ID" value="KCZ89062.1"/>
    <property type="molecule type" value="Genomic_DNA"/>
</dbReference>
<evidence type="ECO:0000313" key="1">
    <source>
        <dbReference type="EMBL" id="KCZ89062.1"/>
    </source>
</evidence>
<dbReference type="GO" id="GO:0004521">
    <property type="term" value="F:RNA endonuclease activity"/>
    <property type="evidence" value="ECO:0007669"/>
    <property type="project" value="TreeGrafter"/>
</dbReference>
<dbReference type="Gene3D" id="3.60.15.10">
    <property type="entry name" value="Ribonuclease Z/Hydroxyacylglutathione hydrolase-like"/>
    <property type="match status" value="1"/>
</dbReference>
<dbReference type="InterPro" id="IPR026360">
    <property type="entry name" value="Xnuc_lig_assoc"/>
</dbReference>
<dbReference type="PATRIC" id="fig|1280952.3.peg.1428"/>
<name>A0A059FEP7_9PROT</name>
<comment type="caution">
    <text evidence="1">The sequence shown here is derived from an EMBL/GenBank/DDBJ whole genome shotgun (WGS) entry which is preliminary data.</text>
</comment>
<dbReference type="eggNOG" id="COG1236">
    <property type="taxonomic scope" value="Bacteria"/>
</dbReference>
<dbReference type="OrthoDB" id="9803916at2"/>
<dbReference type="InterPro" id="IPR050698">
    <property type="entry name" value="MBL"/>
</dbReference>
<accession>A0A059FEP7</accession>
<dbReference type="PANTHER" id="PTHR11203:SF49">
    <property type="entry name" value="BLL1145 PROTEIN"/>
    <property type="match status" value="1"/>
</dbReference>
<protein>
    <submittedName>
        <fullName evidence="1">Uncharacterized protein</fullName>
    </submittedName>
</protein>
<gene>
    <name evidence="1" type="ORF">HJA_07192</name>
</gene>
<dbReference type="AlphaFoldDB" id="A0A059FEP7"/>
<dbReference type="STRING" id="1280952.HJA_07192"/>
<evidence type="ECO:0000313" key="2">
    <source>
        <dbReference type="Proteomes" id="UP000024816"/>
    </source>
</evidence>
<dbReference type="RefSeq" id="WP_035580160.1">
    <property type="nucleotide sequence ID" value="NZ_ARYJ01000004.1"/>
</dbReference>
<dbReference type="PANTHER" id="PTHR11203">
    <property type="entry name" value="CLEAVAGE AND POLYADENYLATION SPECIFICITY FACTOR FAMILY MEMBER"/>
    <property type="match status" value="1"/>
</dbReference>
<dbReference type="SUPFAM" id="SSF56281">
    <property type="entry name" value="Metallo-hydrolase/oxidoreductase"/>
    <property type="match status" value="1"/>
</dbReference>
<dbReference type="InterPro" id="IPR036866">
    <property type="entry name" value="RibonucZ/Hydroxyglut_hydro"/>
</dbReference>
<keyword evidence="2" id="KW-1185">Reference proteome</keyword>
<reference evidence="1 2" key="1">
    <citation type="journal article" date="2014" name="Antonie Van Leeuwenhoek">
        <title>Hyphomonas beringensis sp. nov. and Hyphomonas chukchiensis sp. nov., isolated from surface seawater of the Bering Sea and Chukchi Sea.</title>
        <authorList>
            <person name="Li C."/>
            <person name="Lai Q."/>
            <person name="Li G."/>
            <person name="Dong C."/>
            <person name="Wang J."/>
            <person name="Liao Y."/>
            <person name="Shao Z."/>
        </authorList>
    </citation>
    <scope>NUCLEOTIDE SEQUENCE [LARGE SCALE GENOMIC DNA]</scope>
    <source>
        <strain evidence="1 2">VP2</strain>
    </source>
</reference>
<dbReference type="Proteomes" id="UP000024816">
    <property type="component" value="Unassembled WGS sequence"/>
</dbReference>
<organism evidence="1 2">
    <name type="scientific">Hyphomonas jannaschiana VP2</name>
    <dbReference type="NCBI Taxonomy" id="1280952"/>
    <lineage>
        <taxon>Bacteria</taxon>
        <taxon>Pseudomonadati</taxon>
        <taxon>Pseudomonadota</taxon>
        <taxon>Alphaproteobacteria</taxon>
        <taxon>Hyphomonadales</taxon>
        <taxon>Hyphomonadaceae</taxon>
        <taxon>Hyphomonas</taxon>
    </lineage>
</organism>
<dbReference type="NCBIfam" id="TIGR04122">
    <property type="entry name" value="Xnuc_lig_assoc"/>
    <property type="match status" value="1"/>
</dbReference>